<dbReference type="RefSeq" id="WP_390286767.1">
    <property type="nucleotide sequence ID" value="NZ_JBHUDI010000005.1"/>
</dbReference>
<organism evidence="6 7">
    <name type="scientific">Haloarchaeobius amylolyticus</name>
    <dbReference type="NCBI Taxonomy" id="1198296"/>
    <lineage>
        <taxon>Archaea</taxon>
        <taxon>Methanobacteriati</taxon>
        <taxon>Methanobacteriota</taxon>
        <taxon>Stenosarchaea group</taxon>
        <taxon>Halobacteria</taxon>
        <taxon>Halobacteriales</taxon>
        <taxon>Halorubellaceae</taxon>
        <taxon>Haloarchaeobius</taxon>
    </lineage>
</organism>
<dbReference type="PANTHER" id="PTHR43776:SF7">
    <property type="entry name" value="D,D-DIPEPTIDE TRANSPORT ATP-BINDING PROTEIN DDPF-RELATED"/>
    <property type="match status" value="1"/>
</dbReference>
<dbReference type="AlphaFoldDB" id="A0ABD6BFT0"/>
<comment type="caution">
    <text evidence="6">The sequence shown here is derived from an EMBL/GenBank/DDBJ whole genome shotgun (WGS) entry which is preliminary data.</text>
</comment>
<feature type="domain" description="ABC transporter" evidence="5">
    <location>
        <begin position="11"/>
        <end position="264"/>
    </location>
</feature>
<dbReference type="EMBL" id="JBHUDI010000005">
    <property type="protein sequence ID" value="MFD1563836.1"/>
    <property type="molecule type" value="Genomic_DNA"/>
</dbReference>
<evidence type="ECO:0000259" key="5">
    <source>
        <dbReference type="PROSITE" id="PS50893"/>
    </source>
</evidence>
<dbReference type="GO" id="GO:0055085">
    <property type="term" value="P:transmembrane transport"/>
    <property type="evidence" value="ECO:0007669"/>
    <property type="project" value="UniProtKB-ARBA"/>
</dbReference>
<dbReference type="SUPFAM" id="SSF52540">
    <property type="entry name" value="P-loop containing nucleoside triphosphate hydrolases"/>
    <property type="match status" value="1"/>
</dbReference>
<evidence type="ECO:0000256" key="2">
    <source>
        <dbReference type="ARBA" id="ARBA00022448"/>
    </source>
</evidence>
<evidence type="ECO:0000256" key="3">
    <source>
        <dbReference type="ARBA" id="ARBA00022741"/>
    </source>
</evidence>
<dbReference type="Gene3D" id="3.40.50.300">
    <property type="entry name" value="P-loop containing nucleotide triphosphate hydrolases"/>
    <property type="match status" value="1"/>
</dbReference>
<dbReference type="NCBIfam" id="TIGR01727">
    <property type="entry name" value="oligo_HPY"/>
    <property type="match status" value="1"/>
</dbReference>
<comment type="similarity">
    <text evidence="1">Belongs to the ABC transporter superfamily.</text>
</comment>
<keyword evidence="7" id="KW-1185">Reference proteome</keyword>
<dbReference type="InterPro" id="IPR003593">
    <property type="entry name" value="AAA+_ATPase"/>
</dbReference>
<dbReference type="InterPro" id="IPR050319">
    <property type="entry name" value="ABC_transp_ATP-bind"/>
</dbReference>
<dbReference type="FunFam" id="3.40.50.300:FF:000016">
    <property type="entry name" value="Oligopeptide ABC transporter ATP-binding component"/>
    <property type="match status" value="1"/>
</dbReference>
<protein>
    <submittedName>
        <fullName evidence="6">ABC transporter ATP-binding protein</fullName>
    </submittedName>
</protein>
<evidence type="ECO:0000256" key="1">
    <source>
        <dbReference type="ARBA" id="ARBA00005417"/>
    </source>
</evidence>
<gene>
    <name evidence="6" type="ORF">ACFR99_09770</name>
</gene>
<dbReference type="PROSITE" id="PS50893">
    <property type="entry name" value="ABC_TRANSPORTER_2"/>
    <property type="match status" value="1"/>
</dbReference>
<dbReference type="InterPro" id="IPR013563">
    <property type="entry name" value="Oligopep_ABC_C"/>
</dbReference>
<dbReference type="GO" id="GO:0005524">
    <property type="term" value="F:ATP binding"/>
    <property type="evidence" value="ECO:0007669"/>
    <property type="project" value="UniProtKB-KW"/>
</dbReference>
<dbReference type="SMART" id="SM00382">
    <property type="entry name" value="AAA"/>
    <property type="match status" value="1"/>
</dbReference>
<dbReference type="PROSITE" id="PS00211">
    <property type="entry name" value="ABC_TRANSPORTER_1"/>
    <property type="match status" value="1"/>
</dbReference>
<evidence type="ECO:0000313" key="7">
    <source>
        <dbReference type="Proteomes" id="UP001597076"/>
    </source>
</evidence>
<evidence type="ECO:0000313" key="6">
    <source>
        <dbReference type="EMBL" id="MFD1563836.1"/>
    </source>
</evidence>
<dbReference type="CDD" id="cd03257">
    <property type="entry name" value="ABC_NikE_OppD_transporters"/>
    <property type="match status" value="1"/>
</dbReference>
<keyword evidence="2" id="KW-0813">Transport</keyword>
<dbReference type="Proteomes" id="UP001597076">
    <property type="component" value="Unassembled WGS sequence"/>
</dbReference>
<dbReference type="Pfam" id="PF00005">
    <property type="entry name" value="ABC_tran"/>
    <property type="match status" value="1"/>
</dbReference>
<accession>A0ABD6BFT0</accession>
<name>A0ABD6BFT0_9EURY</name>
<dbReference type="InterPro" id="IPR003439">
    <property type="entry name" value="ABC_transporter-like_ATP-bd"/>
</dbReference>
<proteinExistence type="inferred from homology"/>
<keyword evidence="4 6" id="KW-0067">ATP-binding</keyword>
<sequence length="444" mass="47900">MTEGNGHEPLLRAEGLATHYTTADGVLDRLLGRGETVRAVDGVDLEIRAGETVGLVGESGCGKTTLGRTLVGLREPTAGSVTYRGTELTVCDRAELRELRSEIQYVFQDPLASLNPQLTVAESIGEALSVHDIVPADRRTERVRELLETVDLHAHHATRYPHELSGGQRQRVGIARALAVEPDLIVCDEPVSALDVSVQAEILNLLSDLQDRFGLAYLLITHDLSVVEHLADRVAVMYLGRLVETGTTAEVFAEPSHPYTEALLSAIPEPDPCWDGDRIVLEGTVPSPIDIPAGCRFHPRCPNVIPPAEYDLAVDEFRAVLSLRTRLSEIDADAGLEALLPHADDRAVAVDPAAIRDAHDIPRRLSDPDADADLEDALETVAAGDLSSARKLLASAFETPCETTEPALEPGPATHPIACHRFDDRFVDDTDTDAATESVGSTDK</sequence>
<reference evidence="6 7" key="1">
    <citation type="journal article" date="2019" name="Int. J. Syst. Evol. Microbiol.">
        <title>The Global Catalogue of Microorganisms (GCM) 10K type strain sequencing project: providing services to taxonomists for standard genome sequencing and annotation.</title>
        <authorList>
            <consortium name="The Broad Institute Genomics Platform"/>
            <consortium name="The Broad Institute Genome Sequencing Center for Infectious Disease"/>
            <person name="Wu L."/>
            <person name="Ma J."/>
        </authorList>
    </citation>
    <scope>NUCLEOTIDE SEQUENCE [LARGE SCALE GENOMIC DNA]</scope>
    <source>
        <strain evidence="6 7">CGMCC 1.12230</strain>
    </source>
</reference>
<evidence type="ECO:0000256" key="4">
    <source>
        <dbReference type="ARBA" id="ARBA00022840"/>
    </source>
</evidence>
<dbReference type="InterPro" id="IPR027417">
    <property type="entry name" value="P-loop_NTPase"/>
</dbReference>
<keyword evidence="3" id="KW-0547">Nucleotide-binding</keyword>
<dbReference type="InterPro" id="IPR017871">
    <property type="entry name" value="ABC_transporter-like_CS"/>
</dbReference>
<dbReference type="Pfam" id="PF08352">
    <property type="entry name" value="oligo_HPY"/>
    <property type="match status" value="1"/>
</dbReference>
<dbReference type="PANTHER" id="PTHR43776">
    <property type="entry name" value="TRANSPORT ATP-BINDING PROTEIN"/>
    <property type="match status" value="1"/>
</dbReference>